<dbReference type="PANTHER" id="PTHR46084">
    <property type="entry name" value="PROTEIN MALE DISCOVERER 2"/>
    <property type="match status" value="1"/>
</dbReference>
<dbReference type="InterPro" id="IPR000719">
    <property type="entry name" value="Prot_kinase_dom"/>
</dbReference>
<dbReference type="HOGENOM" id="CLU_000288_92_4_1"/>
<dbReference type="SUPFAM" id="SSF52058">
    <property type="entry name" value="L domain-like"/>
    <property type="match status" value="1"/>
</dbReference>
<organism evidence="11 12">
    <name type="scientific">Amborella trichopoda</name>
    <dbReference type="NCBI Taxonomy" id="13333"/>
    <lineage>
        <taxon>Eukaryota</taxon>
        <taxon>Viridiplantae</taxon>
        <taxon>Streptophyta</taxon>
        <taxon>Embryophyta</taxon>
        <taxon>Tracheophyta</taxon>
        <taxon>Spermatophyta</taxon>
        <taxon>Magnoliopsida</taxon>
        <taxon>Amborellales</taxon>
        <taxon>Amborellaceae</taxon>
        <taxon>Amborella</taxon>
    </lineage>
</organism>
<feature type="transmembrane region" description="Helical" evidence="9">
    <location>
        <begin position="330"/>
        <end position="351"/>
    </location>
</feature>
<dbReference type="Gene3D" id="3.80.10.10">
    <property type="entry name" value="Ribonuclease Inhibitor"/>
    <property type="match status" value="1"/>
</dbReference>
<feature type="compositionally biased region" description="Polar residues" evidence="8">
    <location>
        <begin position="234"/>
        <end position="244"/>
    </location>
</feature>
<comment type="subcellular location">
    <subcellularLocation>
        <location evidence="7">Endomembrane system</location>
        <topology evidence="7">Single-pass type I membrane protein</topology>
    </subcellularLocation>
</comment>
<dbReference type="PANTHER" id="PTHR46084:SF14">
    <property type="entry name" value="PROTEIN KINASE DOMAIN-CONTAINING PROTEIN"/>
    <property type="match status" value="1"/>
</dbReference>
<feature type="compositionally biased region" description="Low complexity" evidence="8">
    <location>
        <begin position="274"/>
        <end position="290"/>
    </location>
</feature>
<dbReference type="GO" id="GO:0005524">
    <property type="term" value="F:ATP binding"/>
    <property type="evidence" value="ECO:0007669"/>
    <property type="project" value="InterPro"/>
</dbReference>
<dbReference type="AlphaFoldDB" id="W1PLP9"/>
<keyword evidence="1" id="KW-0433">Leucine-rich repeat</keyword>
<reference evidence="12" key="1">
    <citation type="journal article" date="2013" name="Science">
        <title>The Amborella genome and the evolution of flowering plants.</title>
        <authorList>
            <consortium name="Amborella Genome Project"/>
        </authorList>
    </citation>
    <scope>NUCLEOTIDE SEQUENCE [LARGE SCALE GENOMIC DNA]</scope>
</reference>
<feature type="region of interest" description="Disordered" evidence="8">
    <location>
        <begin position="188"/>
        <end position="323"/>
    </location>
</feature>
<dbReference type="Proteomes" id="UP000017836">
    <property type="component" value="Unassembled WGS sequence"/>
</dbReference>
<dbReference type="InterPro" id="IPR013210">
    <property type="entry name" value="LRR_N_plant-typ"/>
</dbReference>
<feature type="domain" description="Protein kinase" evidence="10">
    <location>
        <begin position="392"/>
        <end position="650"/>
    </location>
</feature>
<keyword evidence="2 9" id="KW-0812">Transmembrane</keyword>
<dbReference type="Pfam" id="PF23598">
    <property type="entry name" value="LRR_14"/>
    <property type="match status" value="1"/>
</dbReference>
<dbReference type="Gene3D" id="1.10.510.10">
    <property type="entry name" value="Transferase(Phosphotransferase) domain 1"/>
    <property type="match status" value="1"/>
</dbReference>
<feature type="compositionally biased region" description="Basic and acidic residues" evidence="8">
    <location>
        <begin position="312"/>
        <end position="323"/>
    </location>
</feature>
<dbReference type="PROSITE" id="PS50011">
    <property type="entry name" value="PROTEIN_KINASE_DOM"/>
    <property type="match status" value="1"/>
</dbReference>
<keyword evidence="5 9" id="KW-1133">Transmembrane helix</keyword>
<gene>
    <name evidence="11" type="ORF">AMTR_s00153p00018720</name>
</gene>
<sequence>MENHWKLFQFWSYGVFFVALFQMKLEVCWSLNPEGFALLKFHERVETDPYNMLLSWNGNADDPCTWFGVLCLDGNIVMLNLKGLHLKGLLAPELRDLIHLKYLILNNNHFYGNIPKELGELKELEIVDLGHNKLSGHLPSELGNILTLKCLFLHNNMLHGGLPSKIQELKMLTELLVDDNLLSDCAQGPRYRSKSSGSRNMAIAVDPVQRRLLQNSRNVLAPRTNDSSPKENENPPTESGISPPQRNPPLSAPSPSPAQSPSALHSPRGKFESSHNNSSSSSEHSTSGSTEADSPIRSPTSNPTATFVDSPHNSEKMSPRSDKTSFPRKIYISVLSVAAFLLIVSYILFVFCRNHGVVSIRPWRTGLSGQLQKEFLKGIPRLQFSDIESACEDFSNVIGSSMDNIVFKGTLNKVEIAVISTTVNSAKDWSENSEGCFRKKIVLYSRLNHKNLLNFLGYCEEEEPFVRMLVFEYASNGTLCENLHVKEEETLEWTSRRRIVMEVACCLKYLHELNPPLLHTNLDCNSFYLTDNQIPKLSLELVPRGTEASINIECMHLDFEENVYSFGLILLEMITSKHPYRPSGNGLAEWAIGVLKGDRPPLDLTDYDMNPEIVVAEVDGVCEVMRCCMDSDWSRRPTMKEVVNRLRSVINLTRDHLGSLRDHIRLVMNEGNED</sequence>
<feature type="compositionally biased region" description="Pro residues" evidence="8">
    <location>
        <begin position="245"/>
        <end position="258"/>
    </location>
</feature>
<dbReference type="OMA" id="SWNTAQP"/>
<evidence type="ECO:0000256" key="9">
    <source>
        <dbReference type="SAM" id="Phobius"/>
    </source>
</evidence>
<evidence type="ECO:0000256" key="7">
    <source>
        <dbReference type="ARBA" id="ARBA00046288"/>
    </source>
</evidence>
<evidence type="ECO:0000256" key="3">
    <source>
        <dbReference type="ARBA" id="ARBA00022729"/>
    </source>
</evidence>
<evidence type="ECO:0000256" key="1">
    <source>
        <dbReference type="ARBA" id="ARBA00022614"/>
    </source>
</evidence>
<proteinExistence type="predicted"/>
<dbReference type="InterPro" id="IPR011009">
    <property type="entry name" value="Kinase-like_dom_sf"/>
</dbReference>
<dbReference type="InterPro" id="IPR032675">
    <property type="entry name" value="LRR_dom_sf"/>
</dbReference>
<feature type="compositionally biased region" description="Polar residues" evidence="8">
    <location>
        <begin position="297"/>
        <end position="307"/>
    </location>
</feature>
<dbReference type="Gene3D" id="3.30.200.20">
    <property type="entry name" value="Phosphorylase Kinase, domain 1"/>
    <property type="match status" value="1"/>
</dbReference>
<keyword evidence="3" id="KW-0732">Signal</keyword>
<dbReference type="FunFam" id="3.80.10.10:FF:000400">
    <property type="entry name" value="Nuclear pore complex protein NUP107"/>
    <property type="match status" value="1"/>
</dbReference>
<evidence type="ECO:0000313" key="11">
    <source>
        <dbReference type="EMBL" id="ERN08973.1"/>
    </source>
</evidence>
<dbReference type="SUPFAM" id="SSF56112">
    <property type="entry name" value="Protein kinase-like (PK-like)"/>
    <property type="match status" value="1"/>
</dbReference>
<protein>
    <recommendedName>
        <fullName evidence="10">Protein kinase domain-containing protein</fullName>
    </recommendedName>
</protein>
<dbReference type="GO" id="GO:0004674">
    <property type="term" value="F:protein serine/threonine kinase activity"/>
    <property type="evidence" value="ECO:0007669"/>
    <property type="project" value="UniProtKB-EC"/>
</dbReference>
<dbReference type="FunFam" id="3.30.200.20:FF:000489">
    <property type="entry name" value="Inactive receptor-like serine/threonine-protein kinase"/>
    <property type="match status" value="1"/>
</dbReference>
<accession>W1PLP9</accession>
<dbReference type="InterPro" id="IPR001245">
    <property type="entry name" value="Ser-Thr/Tyr_kinase_cat_dom"/>
</dbReference>
<dbReference type="GO" id="GO:0012505">
    <property type="term" value="C:endomembrane system"/>
    <property type="evidence" value="ECO:0007669"/>
    <property type="project" value="UniProtKB-SubCell"/>
</dbReference>
<keyword evidence="12" id="KW-1185">Reference proteome</keyword>
<evidence type="ECO:0000256" key="5">
    <source>
        <dbReference type="ARBA" id="ARBA00022989"/>
    </source>
</evidence>
<evidence type="ECO:0000313" key="12">
    <source>
        <dbReference type="Proteomes" id="UP000017836"/>
    </source>
</evidence>
<evidence type="ECO:0000256" key="2">
    <source>
        <dbReference type="ARBA" id="ARBA00022692"/>
    </source>
</evidence>
<keyword evidence="4" id="KW-0677">Repeat</keyword>
<name>W1PLP9_AMBTC</name>
<dbReference type="InterPro" id="IPR055414">
    <property type="entry name" value="LRR_R13L4/SHOC2-like"/>
</dbReference>
<evidence type="ECO:0000256" key="4">
    <source>
        <dbReference type="ARBA" id="ARBA00022737"/>
    </source>
</evidence>
<dbReference type="STRING" id="13333.W1PLP9"/>
<dbReference type="Gramene" id="ERN08973">
    <property type="protein sequence ID" value="ERN08973"/>
    <property type="gene ID" value="AMTR_s00153p00018720"/>
</dbReference>
<evidence type="ECO:0000259" key="10">
    <source>
        <dbReference type="PROSITE" id="PS50011"/>
    </source>
</evidence>
<evidence type="ECO:0000256" key="8">
    <source>
        <dbReference type="SAM" id="MobiDB-lite"/>
    </source>
</evidence>
<dbReference type="EMBL" id="KI393119">
    <property type="protein sequence ID" value="ERN08973.1"/>
    <property type="molecule type" value="Genomic_DNA"/>
</dbReference>
<evidence type="ECO:0000256" key="6">
    <source>
        <dbReference type="ARBA" id="ARBA00023136"/>
    </source>
</evidence>
<keyword evidence="6 9" id="KW-0472">Membrane</keyword>
<dbReference type="Pfam" id="PF07714">
    <property type="entry name" value="PK_Tyr_Ser-Thr"/>
    <property type="match status" value="1"/>
</dbReference>
<dbReference type="Pfam" id="PF08263">
    <property type="entry name" value="LRRNT_2"/>
    <property type="match status" value="1"/>
</dbReference>